<gene>
    <name evidence="5" type="ORF">DW828_11300</name>
    <name evidence="2" type="ORF">GMD82_07990</name>
    <name evidence="3" type="ORF">GMD92_05910</name>
    <name evidence="4" type="ORF">GME02_01210</name>
</gene>
<dbReference type="STRING" id="46503.ERS852463_00517"/>
<dbReference type="EMBL" id="WNCN01000008">
    <property type="protein sequence ID" value="MTU39427.1"/>
    <property type="molecule type" value="Genomic_DNA"/>
</dbReference>
<evidence type="ECO:0000313" key="6">
    <source>
        <dbReference type="Proteomes" id="UP000286260"/>
    </source>
</evidence>
<keyword evidence="1" id="KW-0812">Transmembrane</keyword>
<dbReference type="Proteomes" id="UP000286260">
    <property type="component" value="Unassembled WGS sequence"/>
</dbReference>
<dbReference type="OrthoDB" id="9808686at2"/>
<evidence type="ECO:0000313" key="3">
    <source>
        <dbReference type="EMBL" id="MTU68615.1"/>
    </source>
</evidence>
<reference evidence="7 8" key="2">
    <citation type="journal article" date="2019" name="Nat. Med.">
        <title>A library of human gut bacterial isolates paired with longitudinal multiomics data enables mechanistic microbiome research.</title>
        <authorList>
            <person name="Poyet M."/>
            <person name="Groussin M."/>
            <person name="Gibbons S.M."/>
            <person name="Avila-Pacheco J."/>
            <person name="Jiang X."/>
            <person name="Kearney S.M."/>
            <person name="Perrotta A.R."/>
            <person name="Berdy B."/>
            <person name="Zhao S."/>
            <person name="Lieberman T.D."/>
            <person name="Swanson P.K."/>
            <person name="Smith M."/>
            <person name="Roesemann S."/>
            <person name="Alexander J.E."/>
            <person name="Rich S.A."/>
            <person name="Livny J."/>
            <person name="Vlamakis H."/>
            <person name="Clish C."/>
            <person name="Bullock K."/>
            <person name="Deik A."/>
            <person name="Scott J."/>
            <person name="Pierce K.A."/>
            <person name="Xavier R.J."/>
            <person name="Alm E.J."/>
        </authorList>
    </citation>
    <scope>NUCLEOTIDE SEQUENCE [LARGE SCALE GENOMIC DNA]</scope>
    <source>
        <strain evidence="4 9">BIOML-A11</strain>
        <strain evidence="3 8">BIOML-A16</strain>
        <strain evidence="2 7">BIOML-A29</strain>
    </source>
</reference>
<keyword evidence="7" id="KW-1185">Reference proteome</keyword>
<dbReference type="Proteomes" id="UP000482671">
    <property type="component" value="Unassembled WGS sequence"/>
</dbReference>
<dbReference type="Proteomes" id="UP000448908">
    <property type="component" value="Unassembled WGS sequence"/>
</dbReference>
<evidence type="ECO:0000313" key="2">
    <source>
        <dbReference type="EMBL" id="MTU39427.1"/>
    </source>
</evidence>
<keyword evidence="1" id="KW-1133">Transmembrane helix</keyword>
<keyword evidence="1" id="KW-0472">Membrane</keyword>
<dbReference type="AlphaFoldDB" id="A0A355VLB4"/>
<accession>A0A355VLB4</accession>
<dbReference type="EMBL" id="WNDA01000006">
    <property type="protein sequence ID" value="MTU68615.1"/>
    <property type="molecule type" value="Genomic_DNA"/>
</dbReference>
<comment type="caution">
    <text evidence="4">The sequence shown here is derived from an EMBL/GenBank/DDBJ whole genome shotgun (WGS) entry which is preliminary data.</text>
</comment>
<feature type="transmembrane region" description="Helical" evidence="1">
    <location>
        <begin position="20"/>
        <end position="42"/>
    </location>
</feature>
<sequence length="68" mass="7885">MRSCFFILLLMRVSDILEHYWIIGFILLTTGTCIAWLVYGLMSVGNRGIIYLFVVFFNILAIVSYKKS</sequence>
<dbReference type="EMBL" id="WNDD01000001">
    <property type="protein sequence ID" value="MTV00306.1"/>
    <property type="molecule type" value="Genomic_DNA"/>
</dbReference>
<protein>
    <submittedName>
        <fullName evidence="4">Uncharacterized protein</fullName>
    </submittedName>
</protein>
<evidence type="ECO:0000256" key="1">
    <source>
        <dbReference type="SAM" id="Phobius"/>
    </source>
</evidence>
<name>A0A355VLB4_9BACT</name>
<evidence type="ECO:0000313" key="7">
    <source>
        <dbReference type="Proteomes" id="UP000434916"/>
    </source>
</evidence>
<evidence type="ECO:0000313" key="5">
    <source>
        <dbReference type="EMBL" id="RHC84103.1"/>
    </source>
</evidence>
<evidence type="ECO:0000313" key="8">
    <source>
        <dbReference type="Proteomes" id="UP000448908"/>
    </source>
</evidence>
<evidence type="ECO:0000313" key="4">
    <source>
        <dbReference type="EMBL" id="MTV00306.1"/>
    </source>
</evidence>
<organism evidence="4 9">
    <name type="scientific">Parabacteroides merdae</name>
    <dbReference type="NCBI Taxonomy" id="46503"/>
    <lineage>
        <taxon>Bacteria</taxon>
        <taxon>Pseudomonadati</taxon>
        <taxon>Bacteroidota</taxon>
        <taxon>Bacteroidia</taxon>
        <taxon>Bacteroidales</taxon>
        <taxon>Tannerellaceae</taxon>
        <taxon>Parabacteroides</taxon>
    </lineage>
</organism>
<proteinExistence type="predicted"/>
<dbReference type="Proteomes" id="UP000434916">
    <property type="component" value="Unassembled WGS sequence"/>
</dbReference>
<evidence type="ECO:0000313" key="9">
    <source>
        <dbReference type="Proteomes" id="UP000482671"/>
    </source>
</evidence>
<reference evidence="5 6" key="1">
    <citation type="submission" date="2018-08" db="EMBL/GenBank/DDBJ databases">
        <title>A genome reference for cultivated species of the human gut microbiota.</title>
        <authorList>
            <person name="Zou Y."/>
            <person name="Xue W."/>
            <person name="Luo G."/>
        </authorList>
    </citation>
    <scope>NUCLEOTIDE SEQUENCE [LARGE SCALE GENOMIC DNA]</scope>
    <source>
        <strain evidence="5 6">AM34-17</strain>
    </source>
</reference>
<feature type="transmembrane region" description="Helical" evidence="1">
    <location>
        <begin position="48"/>
        <end position="65"/>
    </location>
</feature>
<dbReference type="EMBL" id="QSII01000015">
    <property type="protein sequence ID" value="RHC84103.1"/>
    <property type="molecule type" value="Genomic_DNA"/>
</dbReference>